<comment type="caution">
    <text evidence="6">The sequence shown here is derived from an EMBL/GenBank/DDBJ whole genome shotgun (WGS) entry which is preliminary data.</text>
</comment>
<evidence type="ECO:0000256" key="4">
    <source>
        <dbReference type="ARBA" id="ARBA00023163"/>
    </source>
</evidence>
<dbReference type="NCBIfam" id="TIGR02937">
    <property type="entry name" value="sigma70-ECF"/>
    <property type="match status" value="1"/>
</dbReference>
<reference evidence="6" key="3">
    <citation type="submission" date="2016-12" db="EMBL/GenBank/DDBJ databases">
        <title>Annotation of the draft genome assembly of Crocosphaera watsonii WH 8501.</title>
        <authorList>
            <consortium name="US DOE Joint Genome Institute (JGI-ORNL)"/>
            <person name="Larimer F."/>
            <person name="Land M."/>
        </authorList>
    </citation>
    <scope>NUCLEOTIDE SEQUENCE</scope>
    <source>
        <strain evidence="6">WH 8501</strain>
    </source>
</reference>
<dbReference type="KEGG" id="cwa:CwatDRAFT_5395"/>
<dbReference type="PANTHER" id="PTHR30385">
    <property type="entry name" value="SIGMA FACTOR F FLAGELLAR"/>
    <property type="match status" value="1"/>
</dbReference>
<dbReference type="InterPro" id="IPR013325">
    <property type="entry name" value="RNA_pol_sigma_r2"/>
</dbReference>
<evidence type="ECO:0000313" key="7">
    <source>
        <dbReference type="Proteomes" id="UP000003922"/>
    </source>
</evidence>
<evidence type="ECO:0000256" key="3">
    <source>
        <dbReference type="ARBA" id="ARBA00023125"/>
    </source>
</evidence>
<dbReference type="InterPro" id="IPR007627">
    <property type="entry name" value="RNA_pol_sigma70_r2"/>
</dbReference>
<dbReference type="PANTHER" id="PTHR30385:SF4">
    <property type="entry name" value="RNA POLYMERASE SIGMA-E FACTOR"/>
    <property type="match status" value="1"/>
</dbReference>
<sequence length="110" mass="12880">MNTPVKQNVKLETLKLFQEYEKNPKTRLRNKILELNFGLVRREAHHWVHQCPESYEDLVQVGSLGLIRAIERFSIGKGHAFSSFAIPYIRGEIQHYLREKNIQFVFPDAG</sequence>
<organism evidence="6 7">
    <name type="scientific">Crocosphaera watsonii WH 8501</name>
    <dbReference type="NCBI Taxonomy" id="165597"/>
    <lineage>
        <taxon>Bacteria</taxon>
        <taxon>Bacillati</taxon>
        <taxon>Cyanobacteriota</taxon>
        <taxon>Cyanophyceae</taxon>
        <taxon>Oscillatoriophycideae</taxon>
        <taxon>Chroococcales</taxon>
        <taxon>Aphanothecaceae</taxon>
        <taxon>Crocosphaera</taxon>
    </lineage>
</organism>
<keyword evidence="7" id="KW-1185">Reference proteome</keyword>
<proteinExistence type="predicted"/>
<gene>
    <name evidence="6" type="ORF">CwatDRAFT_5395</name>
</gene>
<dbReference type="GO" id="GO:0016987">
    <property type="term" value="F:sigma factor activity"/>
    <property type="evidence" value="ECO:0007669"/>
    <property type="project" value="UniProtKB-KW"/>
</dbReference>
<evidence type="ECO:0000256" key="2">
    <source>
        <dbReference type="ARBA" id="ARBA00023082"/>
    </source>
</evidence>
<keyword evidence="4" id="KW-0804">Transcription</keyword>
<dbReference type="GO" id="GO:0003677">
    <property type="term" value="F:DNA binding"/>
    <property type="evidence" value="ECO:0007669"/>
    <property type="project" value="UniProtKB-KW"/>
</dbReference>
<accession>Q4C8I5</accession>
<protein>
    <submittedName>
        <fullName evidence="6">Sigma-70 region 2</fullName>
    </submittedName>
</protein>
<reference evidence="6" key="1">
    <citation type="submission" date="2004-02" db="EMBL/GenBank/DDBJ databases">
        <authorList>
            <consortium name="DOE Joint Genome Institute"/>
        </authorList>
    </citation>
    <scope>NUCLEOTIDE SEQUENCE [LARGE SCALE GENOMIC DNA]</scope>
    <source>
        <strain evidence="6">WH 8501</strain>
    </source>
</reference>
<evidence type="ECO:0000256" key="1">
    <source>
        <dbReference type="ARBA" id="ARBA00023015"/>
    </source>
</evidence>
<dbReference type="Gene3D" id="1.20.120.1810">
    <property type="match status" value="1"/>
</dbReference>
<dbReference type="SUPFAM" id="SSF88946">
    <property type="entry name" value="Sigma2 domain of RNA polymerase sigma factors"/>
    <property type="match status" value="1"/>
</dbReference>
<dbReference type="Proteomes" id="UP000003922">
    <property type="component" value="Unassembled WGS sequence"/>
</dbReference>
<keyword evidence="2" id="KW-0731">Sigma factor</keyword>
<keyword evidence="3" id="KW-0238">DNA-binding</keyword>
<dbReference type="Pfam" id="PF04542">
    <property type="entry name" value="Sigma70_r2"/>
    <property type="match status" value="1"/>
</dbReference>
<dbReference type="GO" id="GO:0006352">
    <property type="term" value="P:DNA-templated transcription initiation"/>
    <property type="evidence" value="ECO:0007669"/>
    <property type="project" value="InterPro"/>
</dbReference>
<reference evidence="6" key="2">
    <citation type="submission" date="2005-06" db="EMBL/GenBank/DDBJ databases">
        <title>Sequencing of the draft genome and assembly of Crocosphaera watsonii WH 8501.</title>
        <authorList>
            <consortium name="US DOE Joint Genome Institute (JGI-PGF)"/>
            <person name="Copeland A."/>
            <person name="Lucas S."/>
            <person name="Lapidus A."/>
            <person name="Barry K."/>
            <person name="Detter C."/>
            <person name="Glavina T."/>
            <person name="Hammon N."/>
            <person name="Israni S."/>
            <person name="Pitluck S."/>
            <person name="Richardson P."/>
        </authorList>
    </citation>
    <scope>NUCLEOTIDE SEQUENCE [LARGE SCALE GENOMIC DNA]</scope>
    <source>
        <strain evidence="6">WH 8501</strain>
    </source>
</reference>
<feature type="domain" description="RNA polymerase sigma-70" evidence="5">
    <location>
        <begin position="57"/>
        <end position="70"/>
    </location>
</feature>
<keyword evidence="1" id="KW-0805">Transcription regulation</keyword>
<evidence type="ECO:0000313" key="6">
    <source>
        <dbReference type="EMBL" id="EAM52286.1"/>
    </source>
</evidence>
<dbReference type="InterPro" id="IPR014284">
    <property type="entry name" value="RNA_pol_sigma-70_dom"/>
</dbReference>
<dbReference type="PROSITE" id="PS00715">
    <property type="entry name" value="SIGMA70_1"/>
    <property type="match status" value="1"/>
</dbReference>
<name>Q4C8I5_CROWT</name>
<dbReference type="AlphaFoldDB" id="Q4C8I5"/>
<evidence type="ECO:0000259" key="5">
    <source>
        <dbReference type="PROSITE" id="PS00715"/>
    </source>
</evidence>
<dbReference type="InterPro" id="IPR000943">
    <property type="entry name" value="RNA_pol_sigma70"/>
</dbReference>
<dbReference type="EMBL" id="AADV02000002">
    <property type="protein sequence ID" value="EAM52286.1"/>
    <property type="molecule type" value="Genomic_DNA"/>
</dbReference>